<dbReference type="InterPro" id="IPR018875">
    <property type="entry name" value="Antirepressor_Ant_N"/>
</dbReference>
<accession>A0AA40Y7L2</accession>
<evidence type="ECO:0000313" key="3">
    <source>
        <dbReference type="Proteomes" id="UP000634179"/>
    </source>
</evidence>
<protein>
    <recommendedName>
        <fullName evidence="1">Antirepressor protein ant N-terminal domain-containing protein</fullName>
    </recommendedName>
</protein>
<feature type="domain" description="Antirepressor protein ant N-terminal" evidence="1">
    <location>
        <begin position="7"/>
        <end position="116"/>
    </location>
</feature>
<reference evidence="2" key="1">
    <citation type="submission" date="2020-11" db="EMBL/GenBank/DDBJ databases">
        <title>Enhanced detection system for hospital associated transmission using whole genome sequencing surveillance.</title>
        <authorList>
            <person name="Harrison L.H."/>
            <person name="Van Tyne D."/>
            <person name="Marsh J.W."/>
            <person name="Griffith M.P."/>
            <person name="Snyder D.J."/>
            <person name="Cooper V.S."/>
            <person name="Mustapha M."/>
        </authorList>
    </citation>
    <scope>NUCLEOTIDE SEQUENCE</scope>
    <source>
        <strain evidence="2">STEN00053</strain>
    </source>
</reference>
<dbReference type="AlphaFoldDB" id="A0AA40Y7L2"/>
<dbReference type="Pfam" id="PF10547">
    <property type="entry name" value="P22_AR_N"/>
    <property type="match status" value="1"/>
</dbReference>
<dbReference type="Proteomes" id="UP000634179">
    <property type="component" value="Unassembled WGS sequence"/>
</dbReference>
<organism evidence="2 3">
    <name type="scientific">Stenotrophomonas maltophilia</name>
    <name type="common">Pseudomonas maltophilia</name>
    <name type="synonym">Xanthomonas maltophilia</name>
    <dbReference type="NCBI Taxonomy" id="40324"/>
    <lineage>
        <taxon>Bacteria</taxon>
        <taxon>Pseudomonadati</taxon>
        <taxon>Pseudomonadota</taxon>
        <taxon>Gammaproteobacteria</taxon>
        <taxon>Lysobacterales</taxon>
        <taxon>Lysobacteraceae</taxon>
        <taxon>Stenotrophomonas</taxon>
        <taxon>Stenotrophomonas maltophilia group</taxon>
    </lineage>
</organism>
<evidence type="ECO:0000313" key="2">
    <source>
        <dbReference type="EMBL" id="MBH1790561.1"/>
    </source>
</evidence>
<gene>
    <name evidence="2" type="ORF">I5V89_11820</name>
</gene>
<evidence type="ECO:0000259" key="1">
    <source>
        <dbReference type="Pfam" id="PF10547"/>
    </source>
</evidence>
<proteinExistence type="predicted"/>
<sequence length="231" mass="25623">MATGIVHVEFHGAELIGRLHQGQPFVAMRPIVEAMGLDWSKQLDKLKSHPVLARQLSTLRGMVAGDGKGRQMQALPLSRLPFWLATVNPNKVKAAIRERVILFQEQAADALAAAFLSNGERRDAAMAKRVAGTVMCRILHDTLVGLGKDPKGYDYATEHRLVNHCITGMFQGVSEDSLSTDQLKLQQELRMQNAVWIGQGMAYRDRKPLLEQHAATWCRTQHIGLEASNGH</sequence>
<name>A0AA40Y7L2_STEMA</name>
<comment type="caution">
    <text evidence="2">The sequence shown here is derived from an EMBL/GenBank/DDBJ whole genome shotgun (WGS) entry which is preliminary data.</text>
</comment>
<dbReference type="PRINTS" id="PR01994">
    <property type="entry name" value="ANTIREPRESSR"/>
</dbReference>
<dbReference type="EMBL" id="JADUOV010000007">
    <property type="protein sequence ID" value="MBH1790561.1"/>
    <property type="molecule type" value="Genomic_DNA"/>
</dbReference>